<sequence length="85" mass="9440">MNGTLSYQAAIDSNIKYTFDDNCSACSTWEESAKPEHFDGVQYRICEIAKSPGKAVSHKIQLLPASWSQLINSTNYADPNIDRIA</sequence>
<comment type="caution">
    <text evidence="1">The sequence shown here is derived from an EMBL/GenBank/DDBJ whole genome shotgun (WGS) entry which is preliminary data.</text>
</comment>
<proteinExistence type="predicted"/>
<protein>
    <submittedName>
        <fullName evidence="1">Uncharacterized protein</fullName>
    </submittedName>
</protein>
<dbReference type="AlphaFoldDB" id="A0A6A5FU43"/>
<evidence type="ECO:0000313" key="2">
    <source>
        <dbReference type="Proteomes" id="UP000483820"/>
    </source>
</evidence>
<accession>A0A6A5FU43</accession>
<gene>
    <name evidence="1" type="ORF">GCK72_022593</name>
</gene>
<dbReference type="Proteomes" id="UP000483820">
    <property type="component" value="Chromosome X"/>
</dbReference>
<dbReference type="GeneID" id="78777484"/>
<organism evidence="1 2">
    <name type="scientific">Caenorhabditis remanei</name>
    <name type="common">Caenorhabditis vulgaris</name>
    <dbReference type="NCBI Taxonomy" id="31234"/>
    <lineage>
        <taxon>Eukaryota</taxon>
        <taxon>Metazoa</taxon>
        <taxon>Ecdysozoa</taxon>
        <taxon>Nematoda</taxon>
        <taxon>Chromadorea</taxon>
        <taxon>Rhabditida</taxon>
        <taxon>Rhabditina</taxon>
        <taxon>Rhabditomorpha</taxon>
        <taxon>Rhabditoidea</taxon>
        <taxon>Rhabditidae</taxon>
        <taxon>Peloderinae</taxon>
        <taxon>Caenorhabditis</taxon>
    </lineage>
</organism>
<evidence type="ECO:0000313" key="1">
    <source>
        <dbReference type="EMBL" id="KAF1746140.1"/>
    </source>
</evidence>
<name>A0A6A5FU43_CAERE</name>
<dbReference type="CTD" id="78777484"/>
<dbReference type="EMBL" id="WUAV01000006">
    <property type="protein sequence ID" value="KAF1746140.1"/>
    <property type="molecule type" value="Genomic_DNA"/>
</dbReference>
<dbReference type="KEGG" id="crq:GCK72_022593"/>
<reference evidence="1 2" key="1">
    <citation type="submission" date="2019-12" db="EMBL/GenBank/DDBJ databases">
        <title>Chromosome-level assembly of the Caenorhabditis remanei genome.</title>
        <authorList>
            <person name="Teterina A.A."/>
            <person name="Willis J.H."/>
            <person name="Phillips P.C."/>
        </authorList>
    </citation>
    <scope>NUCLEOTIDE SEQUENCE [LARGE SCALE GENOMIC DNA]</scope>
    <source>
        <strain evidence="1 2">PX506</strain>
        <tissue evidence="1">Whole organism</tissue>
    </source>
</reference>
<dbReference type="RefSeq" id="XP_053578486.1">
    <property type="nucleotide sequence ID" value="XM_053734920.1"/>
</dbReference>